<dbReference type="EMBL" id="UINC01119815">
    <property type="protein sequence ID" value="SVC93911.1"/>
    <property type="molecule type" value="Genomic_DNA"/>
</dbReference>
<evidence type="ECO:0000313" key="1">
    <source>
        <dbReference type="EMBL" id="SVC93911.1"/>
    </source>
</evidence>
<sequence>MNENSPTNPLERVRTLTFDIFGTVLNLAGSLV</sequence>
<feature type="non-terminal residue" evidence="1">
    <location>
        <position position="32"/>
    </location>
</feature>
<organism evidence="1">
    <name type="scientific">marine metagenome</name>
    <dbReference type="NCBI Taxonomy" id="408172"/>
    <lineage>
        <taxon>unclassified sequences</taxon>
        <taxon>metagenomes</taxon>
        <taxon>ecological metagenomes</taxon>
    </lineage>
</organism>
<proteinExistence type="predicted"/>
<gene>
    <name evidence="1" type="ORF">METZ01_LOCUS346765</name>
</gene>
<accession>A0A382RBH1</accession>
<protein>
    <submittedName>
        <fullName evidence="1">Uncharacterized protein</fullName>
    </submittedName>
</protein>
<reference evidence="1" key="1">
    <citation type="submission" date="2018-05" db="EMBL/GenBank/DDBJ databases">
        <authorList>
            <person name="Lanie J.A."/>
            <person name="Ng W.-L."/>
            <person name="Kazmierczak K.M."/>
            <person name="Andrzejewski T.M."/>
            <person name="Davidsen T.M."/>
            <person name="Wayne K.J."/>
            <person name="Tettelin H."/>
            <person name="Glass J.I."/>
            <person name="Rusch D."/>
            <person name="Podicherti R."/>
            <person name="Tsui H.-C.T."/>
            <person name="Winkler M.E."/>
        </authorList>
    </citation>
    <scope>NUCLEOTIDE SEQUENCE</scope>
</reference>
<name>A0A382RBH1_9ZZZZ</name>
<dbReference type="AlphaFoldDB" id="A0A382RBH1"/>